<feature type="region of interest" description="Disordered" evidence="1">
    <location>
        <begin position="136"/>
        <end position="179"/>
    </location>
</feature>
<dbReference type="Gene3D" id="2.60.40.420">
    <property type="entry name" value="Cupredoxins - blue copper proteins"/>
    <property type="match status" value="1"/>
</dbReference>
<evidence type="ECO:0000256" key="1">
    <source>
        <dbReference type="SAM" id="MobiDB-lite"/>
    </source>
</evidence>
<reference evidence="2 3" key="1">
    <citation type="journal article" date="2019" name="Int. J. Syst. Evol. Microbiol.">
        <title>The Global Catalogue of Microorganisms (GCM) 10K type strain sequencing project: providing services to taxonomists for standard genome sequencing and annotation.</title>
        <authorList>
            <consortium name="The Broad Institute Genomics Platform"/>
            <consortium name="The Broad Institute Genome Sequencing Center for Infectious Disease"/>
            <person name="Wu L."/>
            <person name="Ma J."/>
        </authorList>
    </citation>
    <scope>NUCLEOTIDE SEQUENCE [LARGE SCALE GENOMIC DNA]</scope>
    <source>
        <strain evidence="2 3">LMG 29247</strain>
    </source>
</reference>
<accession>A0ABD5SK89</accession>
<name>A0ABD5SK89_9EURY</name>
<dbReference type="EMBL" id="JBHSWV010000149">
    <property type="protein sequence ID" value="MFC6765413.1"/>
    <property type="molecule type" value="Genomic_DNA"/>
</dbReference>
<evidence type="ECO:0000313" key="3">
    <source>
        <dbReference type="Proteomes" id="UP001596383"/>
    </source>
</evidence>
<feature type="region of interest" description="Disordered" evidence="1">
    <location>
        <begin position="96"/>
        <end position="122"/>
    </location>
</feature>
<dbReference type="InterPro" id="IPR008972">
    <property type="entry name" value="Cupredoxin"/>
</dbReference>
<protein>
    <recommendedName>
        <fullName evidence="4">Blue (type 1) copper domain-containing protein</fullName>
    </recommendedName>
</protein>
<proteinExistence type="predicted"/>
<organism evidence="2 3">
    <name type="scientific">Natrinema soli</name>
    <dbReference type="NCBI Taxonomy" id="1930624"/>
    <lineage>
        <taxon>Archaea</taxon>
        <taxon>Methanobacteriati</taxon>
        <taxon>Methanobacteriota</taxon>
        <taxon>Stenosarchaea group</taxon>
        <taxon>Halobacteria</taxon>
        <taxon>Halobacteriales</taxon>
        <taxon>Natrialbaceae</taxon>
        <taxon>Natrinema</taxon>
    </lineage>
</organism>
<feature type="compositionally biased region" description="Low complexity" evidence="1">
    <location>
        <begin position="168"/>
        <end position="179"/>
    </location>
</feature>
<keyword evidence="3" id="KW-1185">Reference proteome</keyword>
<sequence>MLMLTGVATSTAFVAGCGGGGGGNGGNGGNGGGGNGYEIEPGTELDFGGQTQYWEGLAPSQIEGEQNPTLILQEGEDYTIGWSEGDGQAHNLEIRNDSGEVIDDLTTGEPASTPDDQENNPFQFTASSEMAVYRCQPHPQMEGELQIQGGGGGGNETGGNETGGNETGGNETEGGNETG</sequence>
<comment type="caution">
    <text evidence="2">The sequence shown here is derived from an EMBL/GenBank/DDBJ whole genome shotgun (WGS) entry which is preliminary data.</text>
</comment>
<dbReference type="AlphaFoldDB" id="A0ABD5SK89"/>
<dbReference type="RefSeq" id="WP_273738547.1">
    <property type="nucleotide sequence ID" value="NZ_JAQIVI010000149.1"/>
</dbReference>
<evidence type="ECO:0000313" key="2">
    <source>
        <dbReference type="EMBL" id="MFC6765413.1"/>
    </source>
</evidence>
<dbReference type="Proteomes" id="UP001596383">
    <property type="component" value="Unassembled WGS sequence"/>
</dbReference>
<gene>
    <name evidence="2" type="ORF">ACFQE6_10580</name>
</gene>
<feature type="compositionally biased region" description="Gly residues" evidence="1">
    <location>
        <begin position="148"/>
        <end position="167"/>
    </location>
</feature>
<evidence type="ECO:0008006" key="4">
    <source>
        <dbReference type="Google" id="ProtNLM"/>
    </source>
</evidence>